<reference evidence="2 3" key="1">
    <citation type="journal article" date="2014" name="PLoS ONE">
        <title>Global Analysis of Gene Expression Profiles in Physic Nut (Jatropha curcas L.) Seedlings Exposed to Salt Stress.</title>
        <authorList>
            <person name="Zhang L."/>
            <person name="Zhang C."/>
            <person name="Wu P."/>
            <person name="Chen Y."/>
            <person name="Li M."/>
            <person name="Jiang H."/>
            <person name="Wu G."/>
        </authorList>
    </citation>
    <scope>NUCLEOTIDE SEQUENCE [LARGE SCALE GENOMIC DNA]</scope>
    <source>
        <strain evidence="3">cv. GZQX0401</strain>
        <tissue evidence="2">Young leaves</tissue>
    </source>
</reference>
<feature type="region of interest" description="Disordered" evidence="1">
    <location>
        <begin position="142"/>
        <end position="193"/>
    </location>
</feature>
<protein>
    <submittedName>
        <fullName evidence="2">Uncharacterized protein</fullName>
    </submittedName>
</protein>
<gene>
    <name evidence="2" type="ORF">JCGZ_05232</name>
</gene>
<feature type="compositionally biased region" description="Pro residues" evidence="1">
    <location>
        <begin position="158"/>
        <end position="169"/>
    </location>
</feature>
<sequence length="193" mass="21075">MIRGRGSIQTRPRPNLMEVMTEDVTHMAKGGLSLPYLLLLLFLENYTVVHEHVLSSYAEAGVEPTIDDAGLYLEAARGKKKRKVYSISSHAAQFYTSSADPYHGASGRSQSELSAKEISLLRAHLDEQQERQLTKLRAHVMQMSRPQSDVASSHPPTVSDPPVAPPSPHPTLLISPTIPPSDTAPSDEAGIFP</sequence>
<evidence type="ECO:0000256" key="1">
    <source>
        <dbReference type="SAM" id="MobiDB-lite"/>
    </source>
</evidence>
<proteinExistence type="predicted"/>
<evidence type="ECO:0000313" key="3">
    <source>
        <dbReference type="Proteomes" id="UP000027138"/>
    </source>
</evidence>
<evidence type="ECO:0000313" key="2">
    <source>
        <dbReference type="EMBL" id="KDP37742.1"/>
    </source>
</evidence>
<dbReference type="Proteomes" id="UP000027138">
    <property type="component" value="Unassembled WGS sequence"/>
</dbReference>
<accession>A0A067KNR7</accession>
<keyword evidence="3" id="KW-1185">Reference proteome</keyword>
<organism evidence="2 3">
    <name type="scientific">Jatropha curcas</name>
    <name type="common">Barbados nut</name>
    <dbReference type="NCBI Taxonomy" id="180498"/>
    <lineage>
        <taxon>Eukaryota</taxon>
        <taxon>Viridiplantae</taxon>
        <taxon>Streptophyta</taxon>
        <taxon>Embryophyta</taxon>
        <taxon>Tracheophyta</taxon>
        <taxon>Spermatophyta</taxon>
        <taxon>Magnoliopsida</taxon>
        <taxon>eudicotyledons</taxon>
        <taxon>Gunneridae</taxon>
        <taxon>Pentapetalae</taxon>
        <taxon>rosids</taxon>
        <taxon>fabids</taxon>
        <taxon>Malpighiales</taxon>
        <taxon>Euphorbiaceae</taxon>
        <taxon>Crotonoideae</taxon>
        <taxon>Jatropheae</taxon>
        <taxon>Jatropha</taxon>
    </lineage>
</organism>
<name>A0A067KNR7_JATCU</name>
<dbReference type="EMBL" id="KK914384">
    <property type="protein sequence ID" value="KDP37742.1"/>
    <property type="molecule type" value="Genomic_DNA"/>
</dbReference>
<dbReference type="AlphaFoldDB" id="A0A067KNR7"/>